<proteinExistence type="predicted"/>
<dbReference type="RefSeq" id="WP_189033400.1">
    <property type="nucleotide sequence ID" value="NZ_BMNE01000007.1"/>
</dbReference>
<dbReference type="InterPro" id="IPR018713">
    <property type="entry name" value="MPAB/Lcp_cat_dom"/>
</dbReference>
<sequence>MSQPAATSHPQNPVDDDPARRRRYLTGAGAILGGPANVVMQLSLLPVGRGVVESTVESGSYATNPGKRGRTTLTYLAVAMLGTDEDRAAFKEAVGTSHRQVRNRPGGPVKYNAFDPRLQLWVAACIYRGTLDSLQFLFGELDETFADELYRDSARFGTTLQVPAEMWPADRAAFARYWDSMLGELSLDDEVRGYLLEHIVDLGPQPWPIRITGRRINRFFVTGYLPQQFRDALGLAWSPRRQRVFELVMRGIGGVLAVLPAEWRAQPFPRLLADMRARRAKGKSLV</sequence>
<name>A0ABQ2KUQ0_9NOCA</name>
<dbReference type="EMBL" id="BMNE01000007">
    <property type="protein sequence ID" value="GGN93410.1"/>
    <property type="molecule type" value="Genomic_DNA"/>
</dbReference>
<dbReference type="Pfam" id="PF09995">
    <property type="entry name" value="MPAB_Lcp_cat"/>
    <property type="match status" value="1"/>
</dbReference>
<dbReference type="PANTHER" id="PTHR36151:SF3">
    <property type="entry name" value="ER-BOUND OXYGENASE MPAB_MPAB'_RUBBER OXYGENASE CATALYTIC DOMAIN-CONTAINING PROTEIN"/>
    <property type="match status" value="1"/>
</dbReference>
<feature type="domain" description="ER-bound oxygenase mpaB/mpaB'/Rubber oxygenase catalytic" evidence="1">
    <location>
        <begin position="22"/>
        <end position="252"/>
    </location>
</feature>
<dbReference type="Proteomes" id="UP000658127">
    <property type="component" value="Unassembled WGS sequence"/>
</dbReference>
<evidence type="ECO:0000313" key="3">
    <source>
        <dbReference type="Proteomes" id="UP000658127"/>
    </source>
</evidence>
<accession>A0ABQ2KUQ0</accession>
<gene>
    <name evidence="2" type="ORF">GCM10011610_55280</name>
</gene>
<protein>
    <recommendedName>
        <fullName evidence="1">ER-bound oxygenase mpaB/mpaB'/Rubber oxygenase catalytic domain-containing protein</fullName>
    </recommendedName>
</protein>
<organism evidence="2 3">
    <name type="scientific">Nocardia rhizosphaerihabitans</name>
    <dbReference type="NCBI Taxonomy" id="1691570"/>
    <lineage>
        <taxon>Bacteria</taxon>
        <taxon>Bacillati</taxon>
        <taxon>Actinomycetota</taxon>
        <taxon>Actinomycetes</taxon>
        <taxon>Mycobacteriales</taxon>
        <taxon>Nocardiaceae</taxon>
        <taxon>Nocardia</taxon>
    </lineage>
</organism>
<comment type="caution">
    <text evidence="2">The sequence shown here is derived from an EMBL/GenBank/DDBJ whole genome shotgun (WGS) entry which is preliminary data.</text>
</comment>
<evidence type="ECO:0000259" key="1">
    <source>
        <dbReference type="Pfam" id="PF09995"/>
    </source>
</evidence>
<reference evidence="3" key="1">
    <citation type="journal article" date="2019" name="Int. J. Syst. Evol. Microbiol.">
        <title>The Global Catalogue of Microorganisms (GCM) 10K type strain sequencing project: providing services to taxonomists for standard genome sequencing and annotation.</title>
        <authorList>
            <consortium name="The Broad Institute Genomics Platform"/>
            <consortium name="The Broad Institute Genome Sequencing Center for Infectious Disease"/>
            <person name="Wu L."/>
            <person name="Ma J."/>
        </authorList>
    </citation>
    <scope>NUCLEOTIDE SEQUENCE [LARGE SCALE GENOMIC DNA]</scope>
    <source>
        <strain evidence="3">CGMCC 4.7329</strain>
    </source>
</reference>
<keyword evidence="3" id="KW-1185">Reference proteome</keyword>
<evidence type="ECO:0000313" key="2">
    <source>
        <dbReference type="EMBL" id="GGN93410.1"/>
    </source>
</evidence>
<dbReference type="PANTHER" id="PTHR36151">
    <property type="entry name" value="BLR2777 PROTEIN"/>
    <property type="match status" value="1"/>
</dbReference>